<geneLocation type="mitochondrion" evidence="15"/>
<keyword evidence="8 14" id="KW-1133">Transmembrane helix</keyword>
<protein>
    <recommendedName>
        <fullName evidence="4 13">NADH-ubiquinone oxidoreductase chain 1</fullName>
        <ecNumber evidence="13">7.1.1.2</ecNumber>
    </recommendedName>
</protein>
<dbReference type="GO" id="GO:0009060">
    <property type="term" value="P:aerobic respiration"/>
    <property type="evidence" value="ECO:0007669"/>
    <property type="project" value="TreeGrafter"/>
</dbReference>
<feature type="transmembrane region" description="Helical" evidence="14">
    <location>
        <begin position="146"/>
        <end position="169"/>
    </location>
</feature>
<reference evidence="15" key="1">
    <citation type="submission" date="2017-05" db="EMBL/GenBank/DDBJ databases">
        <authorList>
            <person name="Song R."/>
            <person name="Chenine A.L."/>
            <person name="Ruprecht R.M."/>
        </authorList>
    </citation>
    <scope>NUCLEOTIDE SEQUENCE</scope>
</reference>
<keyword evidence="5" id="KW-0813">Transport</keyword>
<sequence length="304" mass="35784">MYLNLFVYLIMILFVLLSVAFLTLLERKLLSYIQMRKGPDKVGFMGIFQPFGDAIKLFTKEFFVPLNVNIYPYWVSPLVALSLSIIYWLGFPYLFVVLSWQYSILFIFSIMSVSVYSVMVAGWSSNSCYAILGCIRSIAQSISYEVSFFLMFFSLIFFSLSLNLLDFFFVQRYTLFLGFCFPVFLMIFISLLAELNRSPFDFSEGESELVSGFNVEYGGYWFAFIFLSEYMNILFSSMLLVFMFISVSMNFFFFFFLCFFSFLIIVVRGTLPRYRYDKLMNMCWKSYLITILNFLIFYSSLCMV</sequence>
<dbReference type="HAMAP" id="MF_01350">
    <property type="entry name" value="NDH1_NuoH"/>
    <property type="match status" value="1"/>
</dbReference>
<evidence type="ECO:0000256" key="13">
    <source>
        <dbReference type="RuleBase" id="RU000473"/>
    </source>
</evidence>
<comment type="catalytic activity">
    <reaction evidence="13">
        <text>a ubiquinone + NADH + 5 H(+)(in) = a ubiquinol + NAD(+) + 4 H(+)(out)</text>
        <dbReference type="Rhea" id="RHEA:29091"/>
        <dbReference type="Rhea" id="RHEA-COMP:9565"/>
        <dbReference type="Rhea" id="RHEA-COMP:9566"/>
        <dbReference type="ChEBI" id="CHEBI:15378"/>
        <dbReference type="ChEBI" id="CHEBI:16389"/>
        <dbReference type="ChEBI" id="CHEBI:17976"/>
        <dbReference type="ChEBI" id="CHEBI:57540"/>
        <dbReference type="ChEBI" id="CHEBI:57945"/>
        <dbReference type="EC" id="7.1.1.2"/>
    </reaction>
</comment>
<evidence type="ECO:0000256" key="11">
    <source>
        <dbReference type="ARBA" id="ARBA00023136"/>
    </source>
</evidence>
<dbReference type="EMBL" id="MF176157">
    <property type="protein sequence ID" value="ATI24702.1"/>
    <property type="molecule type" value="Genomic_DNA"/>
</dbReference>
<keyword evidence="11 14" id="KW-0472">Membrane</keyword>
<evidence type="ECO:0000256" key="1">
    <source>
        <dbReference type="ARBA" id="ARBA00003257"/>
    </source>
</evidence>
<dbReference type="PROSITE" id="PS00668">
    <property type="entry name" value="COMPLEX1_ND1_2"/>
    <property type="match status" value="1"/>
</dbReference>
<evidence type="ECO:0000256" key="6">
    <source>
        <dbReference type="ARBA" id="ARBA00022692"/>
    </source>
</evidence>
<evidence type="ECO:0000256" key="12">
    <source>
        <dbReference type="RuleBase" id="RU000471"/>
    </source>
</evidence>
<gene>
    <name evidence="15" type="primary">nad1</name>
</gene>
<feature type="transmembrane region" description="Helical" evidence="14">
    <location>
        <begin position="251"/>
        <end position="271"/>
    </location>
</feature>
<evidence type="ECO:0000256" key="8">
    <source>
        <dbReference type="ARBA" id="ARBA00022989"/>
    </source>
</evidence>
<dbReference type="GO" id="GO:0008137">
    <property type="term" value="F:NADH dehydrogenase (ubiquinone) activity"/>
    <property type="evidence" value="ECO:0007669"/>
    <property type="project" value="UniProtKB-EC"/>
</dbReference>
<comment type="similarity">
    <text evidence="3 12">Belongs to the complex I subunit 1 family.</text>
</comment>
<evidence type="ECO:0000313" key="15">
    <source>
        <dbReference type="EMBL" id="ATI24702.1"/>
    </source>
</evidence>
<dbReference type="InterPro" id="IPR018086">
    <property type="entry name" value="NADH_UbQ_OxRdtase_su1_CS"/>
</dbReference>
<keyword evidence="7" id="KW-0999">Mitochondrion inner membrane</keyword>
<dbReference type="GO" id="GO:0005743">
    <property type="term" value="C:mitochondrial inner membrane"/>
    <property type="evidence" value="ECO:0007669"/>
    <property type="project" value="UniProtKB-SubCell"/>
</dbReference>
<dbReference type="PANTHER" id="PTHR11432">
    <property type="entry name" value="NADH DEHYDROGENASE SUBUNIT 1"/>
    <property type="match status" value="1"/>
</dbReference>
<feature type="transmembrane region" description="Helical" evidence="14">
    <location>
        <begin position="283"/>
        <end position="301"/>
    </location>
</feature>
<evidence type="ECO:0000256" key="3">
    <source>
        <dbReference type="ARBA" id="ARBA00010535"/>
    </source>
</evidence>
<evidence type="ECO:0000256" key="10">
    <source>
        <dbReference type="ARBA" id="ARBA00023128"/>
    </source>
</evidence>
<dbReference type="AlphaFoldDB" id="A0A343KN39"/>
<evidence type="ECO:0000256" key="14">
    <source>
        <dbReference type="SAM" id="Phobius"/>
    </source>
</evidence>
<dbReference type="EC" id="7.1.1.2" evidence="13"/>
<evidence type="ECO:0000256" key="9">
    <source>
        <dbReference type="ARBA" id="ARBA00023075"/>
    </source>
</evidence>
<dbReference type="InterPro" id="IPR001694">
    <property type="entry name" value="NADH_UbQ_OxRdtase_su1/FPO"/>
</dbReference>
<feature type="transmembrane region" description="Helical" evidence="14">
    <location>
        <begin position="6"/>
        <end position="25"/>
    </location>
</feature>
<dbReference type="PROSITE" id="PS00667">
    <property type="entry name" value="COMPLEX1_ND1_1"/>
    <property type="match status" value="1"/>
</dbReference>
<dbReference type="Pfam" id="PF00146">
    <property type="entry name" value="NADHdh"/>
    <property type="match status" value="1"/>
</dbReference>
<proteinExistence type="inferred from homology"/>
<keyword evidence="10 13" id="KW-0496">Mitochondrion</keyword>
<feature type="transmembrane region" description="Helical" evidence="14">
    <location>
        <begin position="220"/>
        <end position="245"/>
    </location>
</feature>
<comment type="subcellular location">
    <subcellularLocation>
        <location evidence="2 12">Mitochondrion inner membrane</location>
        <topology evidence="2 12">Multi-pass membrane protein</topology>
    </subcellularLocation>
</comment>
<evidence type="ECO:0000256" key="7">
    <source>
        <dbReference type="ARBA" id="ARBA00022792"/>
    </source>
</evidence>
<dbReference type="GO" id="GO:0003954">
    <property type="term" value="F:NADH dehydrogenase activity"/>
    <property type="evidence" value="ECO:0007669"/>
    <property type="project" value="TreeGrafter"/>
</dbReference>
<keyword evidence="9 13" id="KW-0830">Ubiquinone</keyword>
<evidence type="ECO:0000256" key="4">
    <source>
        <dbReference type="ARBA" id="ARBA00021009"/>
    </source>
</evidence>
<dbReference type="PANTHER" id="PTHR11432:SF3">
    <property type="entry name" value="NADH-UBIQUINONE OXIDOREDUCTASE CHAIN 1"/>
    <property type="match status" value="1"/>
</dbReference>
<accession>A0A343KN39</accession>
<evidence type="ECO:0000256" key="5">
    <source>
        <dbReference type="ARBA" id="ARBA00022448"/>
    </source>
</evidence>
<feature type="transmembrane region" description="Helical" evidence="14">
    <location>
        <begin position="175"/>
        <end position="193"/>
    </location>
</feature>
<evidence type="ECO:0000256" key="2">
    <source>
        <dbReference type="ARBA" id="ARBA00004448"/>
    </source>
</evidence>
<keyword evidence="6 12" id="KW-0812">Transmembrane</keyword>
<keyword evidence="12" id="KW-0520">NAD</keyword>
<feature type="transmembrane region" description="Helical" evidence="14">
    <location>
        <begin position="102"/>
        <end position="125"/>
    </location>
</feature>
<organism evidence="15">
    <name type="scientific">Rhinocola aceris</name>
    <dbReference type="NCBI Taxonomy" id="1889912"/>
    <lineage>
        <taxon>Eukaryota</taxon>
        <taxon>Metazoa</taxon>
        <taxon>Ecdysozoa</taxon>
        <taxon>Arthropoda</taxon>
        <taxon>Hexapoda</taxon>
        <taxon>Insecta</taxon>
        <taxon>Pterygota</taxon>
        <taxon>Neoptera</taxon>
        <taxon>Paraneoptera</taxon>
        <taxon>Hemiptera</taxon>
        <taxon>Sternorrhyncha</taxon>
        <taxon>Psylloidea</taxon>
        <taxon>Aphalaridae</taxon>
        <taxon>Rhinocola</taxon>
    </lineage>
</organism>
<feature type="transmembrane region" description="Helical" evidence="14">
    <location>
        <begin position="70"/>
        <end position="90"/>
    </location>
</feature>
<name>A0A343KN39_9HEMI</name>
<comment type="function">
    <text evidence="1">Core subunit of the mitochondrial membrane respiratory chain NADH dehydrogenase (Complex I) that is believed to belong to the minimal assembly required for catalysis. Complex I functions in the transfer of electrons from NADH to the respiratory chain. The immediate electron acceptor for the enzyme is believed to be ubiquinone.</text>
</comment>